<dbReference type="AlphaFoldDB" id="A0A4Y4F559"/>
<dbReference type="SUPFAM" id="SSF53335">
    <property type="entry name" value="S-adenosyl-L-methionine-dependent methyltransferases"/>
    <property type="match status" value="1"/>
</dbReference>
<feature type="region of interest" description="Disordered" evidence="8">
    <location>
        <begin position="1"/>
        <end position="38"/>
    </location>
</feature>
<evidence type="ECO:0000313" key="11">
    <source>
        <dbReference type="Proteomes" id="UP000319812"/>
    </source>
</evidence>
<dbReference type="Pfam" id="PF05958">
    <property type="entry name" value="tRNA_U5-meth_tr"/>
    <property type="match status" value="1"/>
</dbReference>
<dbReference type="InterPro" id="IPR002792">
    <property type="entry name" value="TRAM_dom"/>
</dbReference>
<keyword evidence="1" id="KW-0479">Metal-binding</keyword>
<organism evidence="10 11">
    <name type="scientific">Halomonas halmophila</name>
    <dbReference type="NCBI Taxonomy" id="252"/>
    <lineage>
        <taxon>Bacteria</taxon>
        <taxon>Pseudomonadati</taxon>
        <taxon>Pseudomonadota</taxon>
        <taxon>Gammaproteobacteria</taxon>
        <taxon>Oceanospirillales</taxon>
        <taxon>Halomonadaceae</taxon>
        <taxon>Halomonas</taxon>
    </lineage>
</organism>
<dbReference type="PANTHER" id="PTHR11061:SF49">
    <property type="entry name" value="23S RRNA (URACIL(1939)-C(5))-METHYLTRANSFERASE RLMD"/>
    <property type="match status" value="1"/>
</dbReference>
<keyword evidence="3 6" id="KW-0808">Transferase</keyword>
<dbReference type="FunFam" id="2.40.50.140:FF:000097">
    <property type="entry name" value="23S rRNA (uracil(1939)-C(5))-methyltransferase RlmD"/>
    <property type="match status" value="1"/>
</dbReference>
<feature type="domain" description="TRAM" evidence="9">
    <location>
        <begin position="27"/>
        <end position="91"/>
    </location>
</feature>
<dbReference type="OrthoDB" id="9804590at2"/>
<gene>
    <name evidence="10" type="primary">rlmD</name>
    <name evidence="10" type="ORF">HHA01_19510</name>
</gene>
<keyword evidence="1" id="KW-0408">Iron</keyword>
<dbReference type="Gene3D" id="2.40.50.1070">
    <property type="match status" value="1"/>
</dbReference>
<evidence type="ECO:0000256" key="4">
    <source>
        <dbReference type="ARBA" id="ARBA00022691"/>
    </source>
</evidence>
<feature type="active site" evidence="7">
    <location>
        <position position="424"/>
    </location>
</feature>
<protein>
    <submittedName>
        <fullName evidence="10">23S rRNA (Uracil(1939)-C(5))-methyltransferase RlmD</fullName>
    </submittedName>
</protein>
<evidence type="ECO:0000256" key="5">
    <source>
        <dbReference type="ARBA" id="ARBA00023014"/>
    </source>
</evidence>
<feature type="binding site" evidence="6">
    <location>
        <position position="329"/>
    </location>
    <ligand>
        <name>S-adenosyl-L-methionine</name>
        <dbReference type="ChEBI" id="CHEBI:59789"/>
    </ligand>
</feature>
<dbReference type="RefSeq" id="WP_141320226.1">
    <property type="nucleotide sequence ID" value="NZ_BJOC01000025.1"/>
</dbReference>
<feature type="binding site" evidence="6">
    <location>
        <position position="398"/>
    </location>
    <ligand>
        <name>S-adenosyl-L-methionine</name>
        <dbReference type="ChEBI" id="CHEBI:59789"/>
    </ligand>
</feature>
<dbReference type="Proteomes" id="UP000319812">
    <property type="component" value="Unassembled WGS sequence"/>
</dbReference>
<dbReference type="SUPFAM" id="SSF50249">
    <property type="entry name" value="Nucleic acid-binding proteins"/>
    <property type="match status" value="1"/>
</dbReference>
<dbReference type="Gene3D" id="3.40.50.150">
    <property type="entry name" value="Vaccinia Virus protein VP39"/>
    <property type="match status" value="1"/>
</dbReference>
<dbReference type="InterPro" id="IPR010280">
    <property type="entry name" value="U5_MeTrfase_fam"/>
</dbReference>
<comment type="caution">
    <text evidence="10">The sequence shown here is derived from an EMBL/GenBank/DDBJ whole genome shotgun (WGS) entry which is preliminary data.</text>
</comment>
<keyword evidence="4 6" id="KW-0949">S-adenosyl-L-methionine</keyword>
<evidence type="ECO:0000256" key="1">
    <source>
        <dbReference type="ARBA" id="ARBA00022485"/>
    </source>
</evidence>
<evidence type="ECO:0000256" key="8">
    <source>
        <dbReference type="SAM" id="MobiDB-lite"/>
    </source>
</evidence>
<dbReference type="GO" id="GO:0051539">
    <property type="term" value="F:4 iron, 4 sulfur cluster binding"/>
    <property type="evidence" value="ECO:0007669"/>
    <property type="project" value="UniProtKB-KW"/>
</dbReference>
<feature type="compositionally biased region" description="Basic residues" evidence="8">
    <location>
        <begin position="1"/>
        <end position="11"/>
    </location>
</feature>
<dbReference type="InterPro" id="IPR012340">
    <property type="entry name" value="NA-bd_OB-fold"/>
</dbReference>
<feature type="binding site" evidence="6">
    <location>
        <position position="299"/>
    </location>
    <ligand>
        <name>S-adenosyl-L-methionine</name>
        <dbReference type="ChEBI" id="CHEBI:59789"/>
    </ligand>
</feature>
<evidence type="ECO:0000313" key="10">
    <source>
        <dbReference type="EMBL" id="GED22974.1"/>
    </source>
</evidence>
<evidence type="ECO:0000256" key="6">
    <source>
        <dbReference type="PROSITE-ProRule" id="PRU01024"/>
    </source>
</evidence>
<sequence length="480" mass="52367">MAGLGKRRPARSRSGVSGLDQPRHASHATSGADSSQGTSELTIHGLAHDGRGVGRHADGKTVFVDGALDGERVRASVHVSRKRFDEAHVSEVVEASPARATPPCPHYGRCGGCDLQHLAVASQREHKVGVLRELMARQGVELLGEIQVLAGDAEGYRRRARLGVRVDSNGRVRMGFRARHSHRLIDLETCSVMRPELAELLAPLRQHLESLEAPRHVGHLELLATDDAVTLVLRQLRQHDGDLERWRVFAGQHGLNIGVWLGRDNPRFEWLSAPERLSCRLRVDRQVLQLGLEPGDFLQANEAVNQCMVDSVVEWLAALPADTPVLDLFAGIGNFSLPLAARGARVMAAEGNAAMVERLAANAALNELTVEARQADLGDATAVERLLTELAPEVLVLDPPRSGANTLCRQLTYRPVPRVLYISCDPATLARDVARLVEAGYVIRRSAVADMFSHTSHLESMLLLEHPDSMRQRQGASAHG</sequence>
<evidence type="ECO:0000256" key="2">
    <source>
        <dbReference type="ARBA" id="ARBA00022603"/>
    </source>
</evidence>
<dbReference type="Pfam" id="PF01938">
    <property type="entry name" value="TRAM"/>
    <property type="match status" value="1"/>
</dbReference>
<dbReference type="EMBL" id="BJOC01000025">
    <property type="protein sequence ID" value="GED22974.1"/>
    <property type="molecule type" value="Genomic_DNA"/>
</dbReference>
<dbReference type="InterPro" id="IPR030390">
    <property type="entry name" value="MeTrfase_TrmA_AS"/>
</dbReference>
<keyword evidence="11" id="KW-1185">Reference proteome</keyword>
<feature type="binding site" evidence="6">
    <location>
        <position position="350"/>
    </location>
    <ligand>
        <name>S-adenosyl-L-methionine</name>
        <dbReference type="ChEBI" id="CHEBI:59789"/>
    </ligand>
</feature>
<dbReference type="PANTHER" id="PTHR11061">
    <property type="entry name" value="RNA M5U METHYLTRANSFERASE"/>
    <property type="match status" value="1"/>
</dbReference>
<comment type="similarity">
    <text evidence="6">Belongs to the class I-like SAM-binding methyltransferase superfamily. RNA M5U methyltransferase family.</text>
</comment>
<name>A0A4Y4F559_9GAMM</name>
<dbReference type="GO" id="GO:0070041">
    <property type="term" value="F:rRNA (uridine-C5-)-methyltransferase activity"/>
    <property type="evidence" value="ECO:0007669"/>
    <property type="project" value="TreeGrafter"/>
</dbReference>
<dbReference type="GO" id="GO:0070475">
    <property type="term" value="P:rRNA base methylation"/>
    <property type="evidence" value="ECO:0007669"/>
    <property type="project" value="TreeGrafter"/>
</dbReference>
<evidence type="ECO:0000256" key="7">
    <source>
        <dbReference type="PROSITE-ProRule" id="PRU10015"/>
    </source>
</evidence>
<dbReference type="PROSITE" id="PS51687">
    <property type="entry name" value="SAM_MT_RNA_M5U"/>
    <property type="match status" value="1"/>
</dbReference>
<dbReference type="PROSITE" id="PS50926">
    <property type="entry name" value="TRAM"/>
    <property type="match status" value="1"/>
</dbReference>
<feature type="active site" description="Nucleophile" evidence="6">
    <location>
        <position position="424"/>
    </location>
</feature>
<dbReference type="Gene3D" id="2.40.50.140">
    <property type="entry name" value="Nucleic acid-binding proteins"/>
    <property type="match status" value="1"/>
</dbReference>
<keyword evidence="1" id="KW-0004">4Fe-4S</keyword>
<reference evidence="10 11" key="1">
    <citation type="submission" date="2019-06" db="EMBL/GenBank/DDBJ databases">
        <title>Whole genome shotgun sequence of Halomonas halmophila NBRC 15537.</title>
        <authorList>
            <person name="Hosoyama A."/>
            <person name="Uohara A."/>
            <person name="Ohji S."/>
            <person name="Ichikawa N."/>
        </authorList>
    </citation>
    <scope>NUCLEOTIDE SEQUENCE [LARGE SCALE GENOMIC DNA]</scope>
    <source>
        <strain evidence="10 11">NBRC 15537</strain>
    </source>
</reference>
<feature type="compositionally biased region" description="Polar residues" evidence="8">
    <location>
        <begin position="27"/>
        <end position="38"/>
    </location>
</feature>
<keyword evidence="2 6" id="KW-0489">Methyltransferase</keyword>
<accession>A0A4Y4F559</accession>
<dbReference type="InterPro" id="IPR029063">
    <property type="entry name" value="SAM-dependent_MTases_sf"/>
</dbReference>
<proteinExistence type="inferred from homology"/>
<dbReference type="PROSITE" id="PS01230">
    <property type="entry name" value="TRMA_1"/>
    <property type="match status" value="1"/>
</dbReference>
<keyword evidence="5" id="KW-0411">Iron-sulfur</keyword>
<dbReference type="CDD" id="cd02440">
    <property type="entry name" value="AdoMet_MTases"/>
    <property type="match status" value="1"/>
</dbReference>
<evidence type="ECO:0000256" key="3">
    <source>
        <dbReference type="ARBA" id="ARBA00022679"/>
    </source>
</evidence>
<evidence type="ECO:0000259" key="9">
    <source>
        <dbReference type="PROSITE" id="PS50926"/>
    </source>
</evidence>